<proteinExistence type="predicted"/>
<dbReference type="Proteomes" id="UP000600946">
    <property type="component" value="Unassembled WGS sequence"/>
</dbReference>
<dbReference type="GeneID" id="96292075"/>
<feature type="region of interest" description="Disordered" evidence="1">
    <location>
        <begin position="1"/>
        <end position="26"/>
    </location>
</feature>
<accession>A0ABQ3ACS6</accession>
<dbReference type="EMBL" id="BMUU01000006">
    <property type="protein sequence ID" value="GGY42901.1"/>
    <property type="molecule type" value="Genomic_DNA"/>
</dbReference>
<protein>
    <submittedName>
        <fullName evidence="2">Uncharacterized protein</fullName>
    </submittedName>
</protein>
<name>A0ABQ3ACS6_9ACTN</name>
<organism evidence="2 3">
    <name type="scientific">Streptomyces xanthochromogenes</name>
    <dbReference type="NCBI Taxonomy" id="67384"/>
    <lineage>
        <taxon>Bacteria</taxon>
        <taxon>Bacillati</taxon>
        <taxon>Actinomycetota</taxon>
        <taxon>Actinomycetes</taxon>
        <taxon>Kitasatosporales</taxon>
        <taxon>Streptomycetaceae</taxon>
        <taxon>Streptomyces</taxon>
    </lineage>
</organism>
<comment type="caution">
    <text evidence="2">The sequence shown here is derived from an EMBL/GenBank/DDBJ whole genome shotgun (WGS) entry which is preliminary data.</text>
</comment>
<reference evidence="3" key="1">
    <citation type="journal article" date="2019" name="Int. J. Syst. Evol. Microbiol.">
        <title>The Global Catalogue of Microorganisms (GCM) 10K type strain sequencing project: providing services to taxonomists for standard genome sequencing and annotation.</title>
        <authorList>
            <consortium name="The Broad Institute Genomics Platform"/>
            <consortium name="The Broad Institute Genome Sequencing Center for Infectious Disease"/>
            <person name="Wu L."/>
            <person name="Ma J."/>
        </authorList>
    </citation>
    <scope>NUCLEOTIDE SEQUENCE [LARGE SCALE GENOMIC DNA]</scope>
    <source>
        <strain evidence="3">JCM 4594</strain>
    </source>
</reference>
<evidence type="ECO:0000256" key="1">
    <source>
        <dbReference type="SAM" id="MobiDB-lite"/>
    </source>
</evidence>
<evidence type="ECO:0000313" key="3">
    <source>
        <dbReference type="Proteomes" id="UP000600946"/>
    </source>
</evidence>
<keyword evidence="3" id="KW-1185">Reference proteome</keyword>
<gene>
    <name evidence="2" type="ORF">GCM10010326_41410</name>
</gene>
<dbReference type="RefSeq" id="WP_229892814.1">
    <property type="nucleotide sequence ID" value="NZ_BMUU01000006.1"/>
</dbReference>
<sequence length="125" mass="13213">MTAPEDGTTPDEQAGPDGGTTLIGVRSPSDVDLALKYLTNRSDAPAQFALGVAAAYRWAMGRADRAPVTGTSARRPPPDLRLLTAEVDAAVVQLEDPTTQAGARDFTRGVHDALTWVCGYSETRV</sequence>
<evidence type="ECO:0000313" key="2">
    <source>
        <dbReference type="EMBL" id="GGY42901.1"/>
    </source>
</evidence>